<organism evidence="3">
    <name type="scientific">viral metagenome</name>
    <dbReference type="NCBI Taxonomy" id="1070528"/>
    <lineage>
        <taxon>unclassified sequences</taxon>
        <taxon>metagenomes</taxon>
        <taxon>organismal metagenomes</taxon>
    </lineage>
</organism>
<reference evidence="3" key="1">
    <citation type="journal article" date="2020" name="Nature">
        <title>Giant virus diversity and host interactions through global metagenomics.</title>
        <authorList>
            <person name="Schulz F."/>
            <person name="Roux S."/>
            <person name="Paez-Espino D."/>
            <person name="Jungbluth S."/>
            <person name="Walsh D.A."/>
            <person name="Denef V.J."/>
            <person name="McMahon K.D."/>
            <person name="Konstantinidis K.T."/>
            <person name="Eloe-Fadrosh E.A."/>
            <person name="Kyrpides N.C."/>
            <person name="Woyke T."/>
        </authorList>
    </citation>
    <scope>NUCLEOTIDE SEQUENCE</scope>
    <source>
        <strain evidence="3">GVMAG-M-3300023184-120</strain>
    </source>
</reference>
<keyword evidence="1" id="KW-1133">Transmembrane helix</keyword>
<keyword evidence="1" id="KW-0472">Membrane</keyword>
<feature type="transmembrane region" description="Helical" evidence="1">
    <location>
        <begin position="54"/>
        <end position="71"/>
    </location>
</feature>
<dbReference type="AlphaFoldDB" id="A0A6C0HJJ5"/>
<keyword evidence="1" id="KW-0812">Transmembrane</keyword>
<dbReference type="EMBL" id="MN739967">
    <property type="protein sequence ID" value="QHT80286.1"/>
    <property type="molecule type" value="Genomic_DNA"/>
</dbReference>
<feature type="domain" description="Minor capsid protein P9 transmembrane helices" evidence="2">
    <location>
        <begin position="27"/>
        <end position="88"/>
    </location>
</feature>
<evidence type="ECO:0000259" key="2">
    <source>
        <dbReference type="Pfam" id="PF19066"/>
    </source>
</evidence>
<name>A0A6C0HJJ5_9ZZZZ</name>
<proteinExistence type="predicted"/>
<accession>A0A6C0HJJ5</accession>
<evidence type="ECO:0000256" key="1">
    <source>
        <dbReference type="SAM" id="Phobius"/>
    </source>
</evidence>
<sequence>MSLSNINEFIPDISQNIPEPEKRVVPFWTQDPNVIFQYPLEFFPVEQMALEQKLNAITRLVLILTLILFVMTKHVRVLFVTFLTLGSIAYYGYVNTPKKENFEGKSPVDEMVVTANFDTSDVFADPNITNPFNNTLMTDYEKAEHKKPAPPAYSEETSKFILEEVKGLIAEANPEQPLINNKLFRSLEDDLKFEQSLRPFFSNPATTIPNDQTAFADFCYGSMISCKEGNTFACARNLARHST</sequence>
<dbReference type="InterPro" id="IPR043915">
    <property type="entry name" value="P9_TM"/>
</dbReference>
<protein>
    <recommendedName>
        <fullName evidence="2">Minor capsid protein P9 transmembrane helices domain-containing protein</fullName>
    </recommendedName>
</protein>
<dbReference type="Pfam" id="PF19066">
    <property type="entry name" value="P9_TM"/>
    <property type="match status" value="1"/>
</dbReference>
<feature type="transmembrane region" description="Helical" evidence="1">
    <location>
        <begin position="77"/>
        <end position="94"/>
    </location>
</feature>
<evidence type="ECO:0000313" key="3">
    <source>
        <dbReference type="EMBL" id="QHT80286.1"/>
    </source>
</evidence>